<dbReference type="InterPro" id="IPR003488">
    <property type="entry name" value="DprA"/>
</dbReference>
<keyword evidence="5" id="KW-1185">Reference proteome</keyword>
<comment type="similarity">
    <text evidence="1">Belongs to the DprA/Smf family.</text>
</comment>
<evidence type="ECO:0000259" key="3">
    <source>
        <dbReference type="Pfam" id="PF02481"/>
    </source>
</evidence>
<dbReference type="Proteomes" id="UP001589698">
    <property type="component" value="Unassembled WGS sequence"/>
</dbReference>
<evidence type="ECO:0000256" key="2">
    <source>
        <dbReference type="SAM" id="MobiDB-lite"/>
    </source>
</evidence>
<evidence type="ECO:0000256" key="1">
    <source>
        <dbReference type="ARBA" id="ARBA00006525"/>
    </source>
</evidence>
<dbReference type="Gene3D" id="3.40.50.450">
    <property type="match status" value="1"/>
</dbReference>
<comment type="caution">
    <text evidence="4">The sequence shown here is derived from an EMBL/GenBank/DDBJ whole genome shotgun (WGS) entry which is preliminary data.</text>
</comment>
<feature type="region of interest" description="Disordered" evidence="2">
    <location>
        <begin position="1"/>
        <end position="23"/>
    </location>
</feature>
<dbReference type="InterPro" id="IPR057666">
    <property type="entry name" value="DrpA_SLOG"/>
</dbReference>
<name>A0ABV6DXL1_9ACTN</name>
<dbReference type="NCBIfam" id="TIGR00732">
    <property type="entry name" value="dprA"/>
    <property type="match status" value="1"/>
</dbReference>
<evidence type="ECO:0000313" key="5">
    <source>
        <dbReference type="Proteomes" id="UP001589698"/>
    </source>
</evidence>
<feature type="compositionally biased region" description="Low complexity" evidence="2">
    <location>
        <begin position="1"/>
        <end position="16"/>
    </location>
</feature>
<feature type="domain" description="Smf/DprA SLOG" evidence="3">
    <location>
        <begin position="95"/>
        <end position="313"/>
    </location>
</feature>
<dbReference type="Pfam" id="PF02481">
    <property type="entry name" value="DNA_processg_A"/>
    <property type="match status" value="1"/>
</dbReference>
<dbReference type="SUPFAM" id="SSF102405">
    <property type="entry name" value="MCP/YpsA-like"/>
    <property type="match status" value="1"/>
</dbReference>
<evidence type="ECO:0000313" key="4">
    <source>
        <dbReference type="EMBL" id="MFC0221449.1"/>
    </source>
</evidence>
<accession>A0ABV6DXL1</accession>
<organism evidence="4 5">
    <name type="scientific">Nocardioides zeicaulis</name>
    <dbReference type="NCBI Taxonomy" id="1776857"/>
    <lineage>
        <taxon>Bacteria</taxon>
        <taxon>Bacillati</taxon>
        <taxon>Actinomycetota</taxon>
        <taxon>Actinomycetes</taxon>
        <taxon>Propionibacteriales</taxon>
        <taxon>Nocardioidaceae</taxon>
        <taxon>Nocardioides</taxon>
    </lineage>
</organism>
<sequence length="394" mass="41448">MSGAPPGAVADGAGPEPATPVPDGERLARVILSCAVEPGDGTTSSLVRQLGAVRALEQCRTSTSPTGVAERLAERLAEVDPVRRLDEAARCGIRFLVPGDPEWPEGLDLLDDAVTLEGFGGTPPGLWVKGPMPLGELATSVAVVGSRAASVYGVETTRHLCGHLADAGVPVVSGGALGIDFVAHDATLTAGGTTAAVLACGVDRVYPAQNRRLLQHLGAEFAVVSEQPPGSAPTRPRFLARNRLIAAMTSGTVLVEAALRSGALNTAGWAEALHRQVMGVPGPVTSYTSQGVNNFLREGRGTVVTRGEEVLELVGRAGEHLVEPRRGERRRRDDLTPTERQVVEWVPVSEPAAVDSVSRLCGLHIRTTESALRRLRTKGFVRQEVGGWRLAPEP</sequence>
<gene>
    <name evidence="4" type="primary">dprA</name>
    <name evidence="4" type="ORF">ACFFJG_03055</name>
</gene>
<dbReference type="RefSeq" id="WP_378517138.1">
    <property type="nucleotide sequence ID" value="NZ_CBCSDI010000013.1"/>
</dbReference>
<dbReference type="EMBL" id="JBHLXH010000001">
    <property type="protein sequence ID" value="MFC0221449.1"/>
    <property type="molecule type" value="Genomic_DNA"/>
</dbReference>
<proteinExistence type="inferred from homology"/>
<dbReference type="PANTHER" id="PTHR43022">
    <property type="entry name" value="PROTEIN SMF"/>
    <property type="match status" value="1"/>
</dbReference>
<dbReference type="PANTHER" id="PTHR43022:SF1">
    <property type="entry name" value="PROTEIN SMF"/>
    <property type="match status" value="1"/>
</dbReference>
<reference evidence="4 5" key="1">
    <citation type="submission" date="2024-09" db="EMBL/GenBank/DDBJ databases">
        <authorList>
            <person name="Sun Q."/>
            <person name="Mori K."/>
        </authorList>
    </citation>
    <scope>NUCLEOTIDE SEQUENCE [LARGE SCALE GENOMIC DNA]</scope>
    <source>
        <strain evidence="4 5">CCM 8654</strain>
    </source>
</reference>
<protein>
    <submittedName>
        <fullName evidence="4">DNA-processing protein DprA</fullName>
    </submittedName>
</protein>